<evidence type="ECO:0008006" key="4">
    <source>
        <dbReference type="Google" id="ProtNLM"/>
    </source>
</evidence>
<feature type="region of interest" description="Disordered" evidence="1">
    <location>
        <begin position="1"/>
        <end position="41"/>
    </location>
</feature>
<proteinExistence type="predicted"/>
<dbReference type="AlphaFoldDB" id="A0AAF0TVQ6"/>
<accession>A0AAF0TVQ6</accession>
<reference evidence="2" key="1">
    <citation type="submission" date="2023-08" db="EMBL/GenBank/DDBJ databases">
        <title>A de novo genome assembly of Solanum verrucosum Schlechtendal, a Mexican diploid species geographically isolated from the other diploid A-genome species in potato relatives.</title>
        <authorList>
            <person name="Hosaka K."/>
        </authorList>
    </citation>
    <scope>NUCLEOTIDE SEQUENCE</scope>
    <source>
        <tissue evidence="2">Young leaves</tissue>
    </source>
</reference>
<organism evidence="2 3">
    <name type="scientific">Solanum verrucosum</name>
    <dbReference type="NCBI Taxonomy" id="315347"/>
    <lineage>
        <taxon>Eukaryota</taxon>
        <taxon>Viridiplantae</taxon>
        <taxon>Streptophyta</taxon>
        <taxon>Embryophyta</taxon>
        <taxon>Tracheophyta</taxon>
        <taxon>Spermatophyta</taxon>
        <taxon>Magnoliopsida</taxon>
        <taxon>eudicotyledons</taxon>
        <taxon>Gunneridae</taxon>
        <taxon>Pentapetalae</taxon>
        <taxon>asterids</taxon>
        <taxon>lamiids</taxon>
        <taxon>Solanales</taxon>
        <taxon>Solanaceae</taxon>
        <taxon>Solanoideae</taxon>
        <taxon>Solaneae</taxon>
        <taxon>Solanum</taxon>
    </lineage>
</organism>
<protein>
    <recommendedName>
        <fullName evidence="4">Late blight resistance protein</fullName>
    </recommendedName>
</protein>
<name>A0AAF0TVQ6_SOLVR</name>
<sequence length="133" mass="14626">MVDQHGQSIDPGWHSRHHPRTVGGPTVHPTGPWFVSANSPRTKPEIRLSVDPRSDLRSVGQVTDRGSCLWIDAPKAQLLTQTTVNQHGPSIDPRSIGEGSSQLAENFDGSTSDGHNFSTKLIRFPMTYDMIDN</sequence>
<dbReference type="EMBL" id="CP133617">
    <property type="protein sequence ID" value="WMV34386.1"/>
    <property type="molecule type" value="Genomic_DNA"/>
</dbReference>
<keyword evidence="3" id="KW-1185">Reference proteome</keyword>
<dbReference type="Proteomes" id="UP001234989">
    <property type="component" value="Chromosome 6"/>
</dbReference>
<gene>
    <name evidence="2" type="ORF">MTR67_027771</name>
</gene>
<evidence type="ECO:0000313" key="2">
    <source>
        <dbReference type="EMBL" id="WMV34386.1"/>
    </source>
</evidence>
<evidence type="ECO:0000256" key="1">
    <source>
        <dbReference type="SAM" id="MobiDB-lite"/>
    </source>
</evidence>
<evidence type="ECO:0000313" key="3">
    <source>
        <dbReference type="Proteomes" id="UP001234989"/>
    </source>
</evidence>